<organism evidence="6 7">
    <name type="scientific">Abyssibacter profundi</name>
    <dbReference type="NCBI Taxonomy" id="2182787"/>
    <lineage>
        <taxon>Bacteria</taxon>
        <taxon>Pseudomonadati</taxon>
        <taxon>Pseudomonadota</taxon>
        <taxon>Gammaproteobacteria</taxon>
        <taxon>Chromatiales</taxon>
        <taxon>Oceanococcaceae</taxon>
        <taxon>Abyssibacter</taxon>
    </lineage>
</organism>
<comment type="caution">
    <text evidence="6">The sequence shown here is derived from an EMBL/GenBank/DDBJ whole genome shotgun (WGS) entry which is preliminary data.</text>
</comment>
<dbReference type="AlphaFoldDB" id="A0A363UQ19"/>
<comment type="similarity">
    <text evidence="2">Belongs to the WrbA family.</text>
</comment>
<dbReference type="NCBIfam" id="NF002999">
    <property type="entry name" value="PRK03767.1"/>
    <property type="match status" value="1"/>
</dbReference>
<evidence type="ECO:0000259" key="5">
    <source>
        <dbReference type="PROSITE" id="PS50902"/>
    </source>
</evidence>
<dbReference type="Pfam" id="PF03358">
    <property type="entry name" value="FMN_red"/>
    <property type="match status" value="1"/>
</dbReference>
<reference evidence="6 7" key="1">
    <citation type="submission" date="2018-05" db="EMBL/GenBank/DDBJ databases">
        <title>Abyssibacter profundi OUC007T gen. nov., sp. nov, a marine bacterium isolated from seawater of the Mariana Trench.</title>
        <authorList>
            <person name="Zhou S."/>
        </authorList>
    </citation>
    <scope>NUCLEOTIDE SEQUENCE [LARGE SCALE GENOMIC DNA]</scope>
    <source>
        <strain evidence="6 7">OUC007</strain>
    </source>
</reference>
<gene>
    <name evidence="6" type="ORF">DEH80_00110</name>
</gene>
<keyword evidence="4" id="KW-0288">FMN</keyword>
<evidence type="ECO:0000256" key="1">
    <source>
        <dbReference type="ARBA" id="ARBA00001917"/>
    </source>
</evidence>
<dbReference type="InterPro" id="IPR001226">
    <property type="entry name" value="Flavodoxin_CS"/>
</dbReference>
<name>A0A363UQ19_9GAMM</name>
<sequence length="198" mass="20900">MPTSVLVLYYSRHGATAGMARQIARGVESVDGCEAWLRTVPEVSADHAALADDVPSAGAPYVELDELTDCDGLLLGSPTRFGNMAAPLKHLLDSTSSQWLSGALSGKPAGVFTSTSSLHGGQETTLLSMMLPLLHHGMLISGIPYTEGDLVRTQTGGTPYGASHLAGADSQRELDEVERNLCRAQGQRIARLAQRLSA</sequence>
<dbReference type="FunFam" id="3.40.50.360:FF:000001">
    <property type="entry name" value="NAD(P)H dehydrogenase (Quinone) FQR1-like"/>
    <property type="match status" value="1"/>
</dbReference>
<dbReference type="Proteomes" id="UP000251800">
    <property type="component" value="Unassembled WGS sequence"/>
</dbReference>
<dbReference type="GO" id="GO:0010181">
    <property type="term" value="F:FMN binding"/>
    <property type="evidence" value="ECO:0007669"/>
    <property type="project" value="InterPro"/>
</dbReference>
<dbReference type="OrthoDB" id="9801479at2"/>
<dbReference type="EMBL" id="QEQK01000001">
    <property type="protein sequence ID" value="PWN57582.1"/>
    <property type="molecule type" value="Genomic_DNA"/>
</dbReference>
<evidence type="ECO:0000313" key="7">
    <source>
        <dbReference type="Proteomes" id="UP000251800"/>
    </source>
</evidence>
<evidence type="ECO:0000256" key="2">
    <source>
        <dbReference type="ARBA" id="ARBA00006961"/>
    </source>
</evidence>
<proteinExistence type="inferred from homology"/>
<evidence type="ECO:0000313" key="6">
    <source>
        <dbReference type="EMBL" id="PWN57582.1"/>
    </source>
</evidence>
<dbReference type="InterPro" id="IPR008254">
    <property type="entry name" value="Flavodoxin/NO_synth"/>
</dbReference>
<dbReference type="PROSITE" id="PS00201">
    <property type="entry name" value="FLAVODOXIN"/>
    <property type="match status" value="1"/>
</dbReference>
<dbReference type="PROSITE" id="PS50902">
    <property type="entry name" value="FLAVODOXIN_LIKE"/>
    <property type="match status" value="1"/>
</dbReference>
<dbReference type="PANTHER" id="PTHR30546">
    <property type="entry name" value="FLAVODOXIN-RELATED PROTEIN WRBA-RELATED"/>
    <property type="match status" value="1"/>
</dbReference>
<comment type="cofactor">
    <cofactor evidence="1">
        <name>FMN</name>
        <dbReference type="ChEBI" id="CHEBI:58210"/>
    </cofactor>
</comment>
<dbReference type="InterPro" id="IPR010089">
    <property type="entry name" value="Flavoprotein_WrbA-like"/>
</dbReference>
<accession>A0A363UQ19</accession>
<dbReference type="SUPFAM" id="SSF52218">
    <property type="entry name" value="Flavoproteins"/>
    <property type="match status" value="1"/>
</dbReference>
<dbReference type="Gene3D" id="3.40.50.360">
    <property type="match status" value="1"/>
</dbReference>
<dbReference type="GO" id="GO:0009055">
    <property type="term" value="F:electron transfer activity"/>
    <property type="evidence" value="ECO:0007669"/>
    <property type="project" value="InterPro"/>
</dbReference>
<dbReference type="GO" id="GO:0016020">
    <property type="term" value="C:membrane"/>
    <property type="evidence" value="ECO:0007669"/>
    <property type="project" value="TreeGrafter"/>
</dbReference>
<evidence type="ECO:0000256" key="3">
    <source>
        <dbReference type="ARBA" id="ARBA00022630"/>
    </source>
</evidence>
<dbReference type="GO" id="GO:0003955">
    <property type="term" value="F:NAD(P)H dehydrogenase (quinone) activity"/>
    <property type="evidence" value="ECO:0007669"/>
    <property type="project" value="InterPro"/>
</dbReference>
<dbReference type="InterPro" id="IPR029039">
    <property type="entry name" value="Flavoprotein-like_sf"/>
</dbReference>
<dbReference type="PANTHER" id="PTHR30546:SF23">
    <property type="entry name" value="FLAVOPROTEIN-LIKE PROTEIN YCP4-RELATED"/>
    <property type="match status" value="1"/>
</dbReference>
<keyword evidence="3" id="KW-0285">Flavoprotein</keyword>
<keyword evidence="7" id="KW-1185">Reference proteome</keyword>
<evidence type="ECO:0000256" key="4">
    <source>
        <dbReference type="ARBA" id="ARBA00022643"/>
    </source>
</evidence>
<feature type="domain" description="Flavodoxin-like" evidence="5">
    <location>
        <begin position="5"/>
        <end position="189"/>
    </location>
</feature>
<protein>
    <submittedName>
        <fullName evidence="6">NAD(P)H-quinone oxidoreductase</fullName>
    </submittedName>
</protein>
<dbReference type="NCBIfam" id="TIGR01755">
    <property type="entry name" value="flav_wrbA"/>
    <property type="match status" value="1"/>
</dbReference>
<dbReference type="InterPro" id="IPR005025">
    <property type="entry name" value="FMN_Rdtase-like_dom"/>
</dbReference>